<dbReference type="Proteomes" id="UP000367750">
    <property type="component" value="Unassembled WGS sequence"/>
</dbReference>
<gene>
    <name evidence="1" type="ORF">F4V43_02335</name>
</gene>
<dbReference type="PANTHER" id="PTHR39639">
    <property type="entry name" value="CHROMOSOME 16, WHOLE GENOME SHOTGUN SEQUENCE"/>
    <property type="match status" value="1"/>
</dbReference>
<evidence type="ECO:0000313" key="1">
    <source>
        <dbReference type="EMBL" id="KAA9007344.1"/>
    </source>
</evidence>
<organism evidence="1 2">
    <name type="scientific">Paenibacillus spiritus</name>
    <dbReference type="NCBI Taxonomy" id="2496557"/>
    <lineage>
        <taxon>Bacteria</taxon>
        <taxon>Bacillati</taxon>
        <taxon>Bacillota</taxon>
        <taxon>Bacilli</taxon>
        <taxon>Bacillales</taxon>
        <taxon>Paenibacillaceae</taxon>
        <taxon>Paenibacillus</taxon>
    </lineage>
</organism>
<reference evidence="1 2" key="1">
    <citation type="submission" date="2019-09" db="EMBL/GenBank/DDBJ databases">
        <title>Bacillus ochoae sp. nov., Paenibacillus whitsoniae sp. nov., Paenibacillus spiritus sp. nov. Isolated from the Mars Exploration Rover during spacecraft assembly.</title>
        <authorList>
            <person name="Seuylemezian A."/>
            <person name="Vaishampayan P."/>
        </authorList>
    </citation>
    <scope>NUCLEOTIDE SEQUENCE [LARGE SCALE GENOMIC DNA]</scope>
    <source>
        <strain evidence="1 2">MER_111</strain>
    </source>
</reference>
<dbReference type="EMBL" id="VYKK01000004">
    <property type="protein sequence ID" value="KAA9007344.1"/>
    <property type="molecule type" value="Genomic_DNA"/>
</dbReference>
<proteinExistence type="predicted"/>
<dbReference type="AlphaFoldDB" id="A0A5J5GIL3"/>
<dbReference type="PANTHER" id="PTHR39639:SF1">
    <property type="entry name" value="DUF262 DOMAIN-CONTAINING PROTEIN"/>
    <property type="match status" value="1"/>
</dbReference>
<evidence type="ECO:0000313" key="2">
    <source>
        <dbReference type="Proteomes" id="UP000367750"/>
    </source>
</evidence>
<sequence length="339" mass="38782">MKRVSPFNTNVKQMCTMIDKGTIVFDNPYQRPSGQWTDADATTIIDSVFTFFIPELTAIKEKRIVGDKELNVYDTVDGGQRATYLHSFKNDGYKLGNVEPFILEADGEEYDISGLKFSDFPEILKEEFNSFSIAIRPVELEEGEDKAEVSRKLVDRLNKGAKMSNSHLAIVRAKPETSEFVQQKVNGHPLFTNVAHFADGSVRKSEPQMSVFQALALVGRYEVKDYGTANITDLFVKTKVDEDIFDKVSRAFDFIENTLPEYAKFMTKVFIPVVTCFIINNNFNENVRPFLQHYVNNNKRDDAYRRWSKGGTTKKDSINGRINGLQKLYEEYMSTQRSE</sequence>
<evidence type="ECO:0008006" key="3">
    <source>
        <dbReference type="Google" id="ProtNLM"/>
    </source>
</evidence>
<dbReference type="OrthoDB" id="2658063at2"/>
<comment type="caution">
    <text evidence="1">The sequence shown here is derived from an EMBL/GenBank/DDBJ whole genome shotgun (WGS) entry which is preliminary data.</text>
</comment>
<name>A0A5J5GIL3_9BACL</name>
<keyword evidence="2" id="KW-1185">Reference proteome</keyword>
<dbReference type="RefSeq" id="WP_150456634.1">
    <property type="nucleotide sequence ID" value="NZ_VYKK01000004.1"/>
</dbReference>
<accession>A0A5J5GIL3</accession>
<protein>
    <recommendedName>
        <fullName evidence="3">DUF262 domain-containing protein</fullName>
    </recommendedName>
</protein>